<dbReference type="Gene3D" id="2.70.98.70">
    <property type="match status" value="1"/>
</dbReference>
<comment type="caution">
    <text evidence="2">The sequence shown here is derived from an EMBL/GenBank/DDBJ whole genome shotgun (WGS) entry which is preliminary data.</text>
</comment>
<dbReference type="Proteomes" id="UP000419743">
    <property type="component" value="Unassembled WGS sequence"/>
</dbReference>
<feature type="domain" description="Heparinase II/III-like C-terminal" evidence="1">
    <location>
        <begin position="401"/>
        <end position="572"/>
    </location>
</feature>
<protein>
    <submittedName>
        <fullName evidence="2">Heparinase II/III-like protein</fullName>
    </submittedName>
</protein>
<proteinExistence type="predicted"/>
<accession>A0A7M4DDL8</accession>
<dbReference type="AlphaFoldDB" id="A0A7M4DDL8"/>
<evidence type="ECO:0000313" key="3">
    <source>
        <dbReference type="Proteomes" id="UP000419743"/>
    </source>
</evidence>
<name>A0A7M4DDL8_9MICO</name>
<dbReference type="InterPro" id="IPR012480">
    <property type="entry name" value="Hepar_II_III_C"/>
</dbReference>
<dbReference type="Pfam" id="PF07940">
    <property type="entry name" value="Hepar_II_III_C"/>
    <property type="match status" value="1"/>
</dbReference>
<gene>
    <name evidence="2" type="ORF">HALOF300_00207</name>
</gene>
<evidence type="ECO:0000259" key="1">
    <source>
        <dbReference type="Pfam" id="PF07940"/>
    </source>
</evidence>
<sequence length="713" mass="76812">MSQVRQVRVPRVPGAVARAAVREDLWARRAAEEIRTHARAATARPTLADRPDRERWWHVAWDRLSDVAFSHLLEPDQALADWLRDQVAWIVDADADAWIGPGFRERESPSLGQLETAHVALALATVLEIAPDAVGNLRERAVQALRTKALGPCERWLRRRDEHADGGGRLNNWYVVLLDGQVAAALHAGGTEDLDRLPARLQRVHDLFETDSYGESLQYWGYAARHATELHARLTGWLDPSGGGDAVAGLDRADLDRLLLEPLARCLPWVAASLTAHSDPATDRMPGAVNLGDSARTWRPPAEVLAAVSRRPLPHAGLASWLLERCYPESPVPLASELSTFGFFNRAGWRAVLDAPGRVPAVAPGEAARAVTYTAGTTVVRTDWSTVPETLVALQTGHDALRAASHRHADVGSFVLVRRGVSLLADAGHCTYRLAAYRDATAATSHSTWTFSDPSGPIEQHQVTAVPGRPEPGEVAALGQTPLGPLRSVGVDVASAYDAPISTARRTWHVLVPHVVVVVDEITADRPVEMHTRFVTDNSDDDLSTHVATGSRVVIRRRGQAAKILRLDARTDGAESAAPVVLSATALHDVYDPLPLAPGQGREGSGVVQTFSTAGSGRTHRAVYAIIADDEPRIRGWHAHIEDDRAVISSPEGTVVEITVGRSVPTEVRSAERRGQRLAPDLAMPGDVPVHGPPVVAVAGDEHGAPGLPATAM</sequence>
<dbReference type="EMBL" id="CACRYJ010000004">
    <property type="protein sequence ID" value="VZO34937.1"/>
    <property type="molecule type" value="Genomic_DNA"/>
</dbReference>
<keyword evidence="3" id="KW-1185">Reference proteome</keyword>
<evidence type="ECO:0000313" key="2">
    <source>
        <dbReference type="EMBL" id="VZO34937.1"/>
    </source>
</evidence>
<dbReference type="GO" id="GO:0016829">
    <property type="term" value="F:lyase activity"/>
    <property type="evidence" value="ECO:0007669"/>
    <property type="project" value="InterPro"/>
</dbReference>
<reference evidence="2 3" key="1">
    <citation type="submission" date="2019-11" db="EMBL/GenBank/DDBJ databases">
        <authorList>
            <person name="Criscuolo A."/>
        </authorList>
    </citation>
    <scope>NUCLEOTIDE SEQUENCE [LARGE SCALE GENOMIC DNA]</scope>
    <source>
        <strain evidence="2">CIP111667</strain>
    </source>
</reference>
<organism evidence="2 3">
    <name type="scientific">Occultella aeris</name>
    <dbReference type="NCBI Taxonomy" id="2761496"/>
    <lineage>
        <taxon>Bacteria</taxon>
        <taxon>Bacillati</taxon>
        <taxon>Actinomycetota</taxon>
        <taxon>Actinomycetes</taxon>
        <taxon>Micrococcales</taxon>
        <taxon>Ruaniaceae</taxon>
        <taxon>Occultella</taxon>
    </lineage>
</organism>